<gene>
    <name evidence="1" type="ORF">XAT740_LOCUS51228</name>
</gene>
<comment type="caution">
    <text evidence="1">The sequence shown here is derived from an EMBL/GenBank/DDBJ whole genome shotgun (WGS) entry which is preliminary data.</text>
</comment>
<keyword evidence="2" id="KW-1185">Reference proteome</keyword>
<sequence>MHFFRLKSQYQPPIDNDQHDLPEPVTQHTFVPLSPPPVDFKARLWQSLPFFGKRERSRKQTSRFPMHISGGKAFRHQRHRYRRLPNNNNEIYERLVSTIRQDVVRYQKSQQETNEQNSRERAQ</sequence>
<feature type="non-terminal residue" evidence="1">
    <location>
        <position position="1"/>
    </location>
</feature>
<proteinExistence type="predicted"/>
<dbReference type="EMBL" id="CAJNOR010008087">
    <property type="protein sequence ID" value="CAF1628393.1"/>
    <property type="molecule type" value="Genomic_DNA"/>
</dbReference>
<accession>A0A816D096</accession>
<reference evidence="1" key="1">
    <citation type="submission" date="2021-02" db="EMBL/GenBank/DDBJ databases">
        <authorList>
            <person name="Nowell W R."/>
        </authorList>
    </citation>
    <scope>NUCLEOTIDE SEQUENCE</scope>
</reference>
<evidence type="ECO:0000313" key="2">
    <source>
        <dbReference type="Proteomes" id="UP000663828"/>
    </source>
</evidence>
<protein>
    <submittedName>
        <fullName evidence="1">Uncharacterized protein</fullName>
    </submittedName>
</protein>
<evidence type="ECO:0000313" key="1">
    <source>
        <dbReference type="EMBL" id="CAF1628393.1"/>
    </source>
</evidence>
<dbReference type="Proteomes" id="UP000663828">
    <property type="component" value="Unassembled WGS sequence"/>
</dbReference>
<organism evidence="1 2">
    <name type="scientific">Adineta ricciae</name>
    <name type="common">Rotifer</name>
    <dbReference type="NCBI Taxonomy" id="249248"/>
    <lineage>
        <taxon>Eukaryota</taxon>
        <taxon>Metazoa</taxon>
        <taxon>Spiralia</taxon>
        <taxon>Gnathifera</taxon>
        <taxon>Rotifera</taxon>
        <taxon>Eurotatoria</taxon>
        <taxon>Bdelloidea</taxon>
        <taxon>Adinetida</taxon>
        <taxon>Adinetidae</taxon>
        <taxon>Adineta</taxon>
    </lineage>
</organism>
<name>A0A816D096_ADIRI</name>
<dbReference type="AlphaFoldDB" id="A0A816D096"/>